<reference evidence="2 3" key="1">
    <citation type="journal article" date="2007" name="Nat. Biotechnol.">
        <title>Complete genome sequence of the myxobacterium Sorangium cellulosum.</title>
        <authorList>
            <person name="Schneiker S."/>
            <person name="Perlova O."/>
            <person name="Kaiser O."/>
            <person name="Gerth K."/>
            <person name="Alici A."/>
            <person name="Altmeyer M.O."/>
            <person name="Bartels D."/>
            <person name="Bekel T."/>
            <person name="Beyer S."/>
            <person name="Bode E."/>
            <person name="Bode H.B."/>
            <person name="Bolten C.J."/>
            <person name="Choudhuri J.V."/>
            <person name="Doss S."/>
            <person name="Elnakady Y.A."/>
            <person name="Frank B."/>
            <person name="Gaigalat L."/>
            <person name="Goesmann A."/>
            <person name="Groeger C."/>
            <person name="Gross F."/>
            <person name="Jelsbak L."/>
            <person name="Jelsbak L."/>
            <person name="Kalinowski J."/>
            <person name="Kegler C."/>
            <person name="Knauber T."/>
            <person name="Konietzny S."/>
            <person name="Kopp M."/>
            <person name="Krause L."/>
            <person name="Krug D."/>
            <person name="Linke B."/>
            <person name="Mahmud T."/>
            <person name="Martinez-Arias R."/>
            <person name="McHardy A.C."/>
            <person name="Merai M."/>
            <person name="Meyer F."/>
            <person name="Mormann S."/>
            <person name="Munoz-Dorado J."/>
            <person name="Perez J."/>
            <person name="Pradella S."/>
            <person name="Rachid S."/>
            <person name="Raddatz G."/>
            <person name="Rosenau F."/>
            <person name="Rueckert C."/>
            <person name="Sasse F."/>
            <person name="Scharfe M."/>
            <person name="Schuster S.C."/>
            <person name="Suen G."/>
            <person name="Treuner-Lange A."/>
            <person name="Velicer G.J."/>
            <person name="Vorholter F.-J."/>
            <person name="Weissman K.J."/>
            <person name="Welch R.D."/>
            <person name="Wenzel S.C."/>
            <person name="Whitworth D.E."/>
            <person name="Wilhelm S."/>
            <person name="Wittmann C."/>
            <person name="Bloecker H."/>
            <person name="Puehler A."/>
            <person name="Mueller R."/>
        </authorList>
    </citation>
    <scope>NUCLEOTIDE SEQUENCE [LARGE SCALE GENOMIC DNA]</scope>
    <source>
        <strain evidence="3">So ce56</strain>
    </source>
</reference>
<organism evidence="2 3">
    <name type="scientific">Sorangium cellulosum (strain So ce56)</name>
    <name type="common">Polyangium cellulosum (strain So ce56)</name>
    <dbReference type="NCBI Taxonomy" id="448385"/>
    <lineage>
        <taxon>Bacteria</taxon>
        <taxon>Pseudomonadati</taxon>
        <taxon>Myxococcota</taxon>
        <taxon>Polyangia</taxon>
        <taxon>Polyangiales</taxon>
        <taxon>Polyangiaceae</taxon>
        <taxon>Sorangium</taxon>
    </lineage>
</organism>
<feature type="region of interest" description="Disordered" evidence="1">
    <location>
        <begin position="125"/>
        <end position="146"/>
    </location>
</feature>
<evidence type="ECO:0000256" key="1">
    <source>
        <dbReference type="SAM" id="MobiDB-lite"/>
    </source>
</evidence>
<protein>
    <submittedName>
        <fullName evidence="2">Uncharacterized protein</fullName>
    </submittedName>
</protein>
<evidence type="ECO:0000313" key="2">
    <source>
        <dbReference type="EMBL" id="CAN94913.1"/>
    </source>
</evidence>
<feature type="region of interest" description="Disordered" evidence="1">
    <location>
        <begin position="62"/>
        <end position="92"/>
    </location>
</feature>
<name>A9FER6_SORC5</name>
<dbReference type="HOGENOM" id="CLU_1776231_0_0_7"/>
<proteinExistence type="predicted"/>
<keyword evidence="3" id="KW-1185">Reference proteome</keyword>
<gene>
    <name evidence="2" type="ordered locus">sce4750</name>
</gene>
<dbReference type="Proteomes" id="UP000002139">
    <property type="component" value="Chromosome"/>
</dbReference>
<dbReference type="AlphaFoldDB" id="A9FER6"/>
<evidence type="ECO:0000313" key="3">
    <source>
        <dbReference type="Proteomes" id="UP000002139"/>
    </source>
</evidence>
<dbReference type="EMBL" id="AM746676">
    <property type="protein sequence ID" value="CAN94913.1"/>
    <property type="molecule type" value="Genomic_DNA"/>
</dbReference>
<dbReference type="KEGG" id="scl:sce4750"/>
<sequence length="146" mass="15786">MTLMLMTSCWAPLWSTRNAEGALCVSKRAACSCDASAPARRLPSPLIAITRAAAHPERDHLAAQEPGFGNTRHPMGVEPLDGDRSARNTSAPGACCARLSPIWRRCRRTPGRGASPRLSWYISSSGSMSRRRARRTTLDEVLGAPS</sequence>
<accession>A9FER6</accession>